<name>A0ABW4M4Z0_9HYPH</name>
<dbReference type="Proteomes" id="UP001597322">
    <property type="component" value="Unassembled WGS sequence"/>
</dbReference>
<evidence type="ECO:0008006" key="3">
    <source>
        <dbReference type="Google" id="ProtNLM"/>
    </source>
</evidence>
<keyword evidence="2" id="KW-1185">Reference proteome</keyword>
<reference evidence="2" key="1">
    <citation type="journal article" date="2019" name="Int. J. Syst. Evol. Microbiol.">
        <title>The Global Catalogue of Microorganisms (GCM) 10K type strain sequencing project: providing services to taxonomists for standard genome sequencing and annotation.</title>
        <authorList>
            <consortium name="The Broad Institute Genomics Platform"/>
            <consortium name="The Broad Institute Genome Sequencing Center for Infectious Disease"/>
            <person name="Wu L."/>
            <person name="Ma J."/>
        </authorList>
    </citation>
    <scope>NUCLEOTIDE SEQUENCE [LARGE SCALE GENOMIC DNA]</scope>
    <source>
        <strain evidence="2">CG52</strain>
    </source>
</reference>
<comment type="caution">
    <text evidence="1">The sequence shown here is derived from an EMBL/GenBank/DDBJ whole genome shotgun (WGS) entry which is preliminary data.</text>
</comment>
<evidence type="ECO:0000313" key="2">
    <source>
        <dbReference type="Proteomes" id="UP001597322"/>
    </source>
</evidence>
<organism evidence="1 2">
    <name type="scientific">Rhizobium helianthi</name>
    <dbReference type="NCBI Taxonomy" id="1132695"/>
    <lineage>
        <taxon>Bacteria</taxon>
        <taxon>Pseudomonadati</taxon>
        <taxon>Pseudomonadota</taxon>
        <taxon>Alphaproteobacteria</taxon>
        <taxon>Hyphomicrobiales</taxon>
        <taxon>Rhizobiaceae</taxon>
        <taxon>Rhizobium/Agrobacterium group</taxon>
        <taxon>Rhizobium</taxon>
    </lineage>
</organism>
<proteinExistence type="predicted"/>
<protein>
    <recommendedName>
        <fullName evidence="3">Flagellar FliJ protein</fullName>
    </recommendedName>
</protein>
<sequence length="139" mass="15635">MDRFSKDYALLLKIRSIRAEKAERKMAEADARRDASLAKLQAADHMAATAQAHVAEASLNRRRLTSRQVSGAELQQLRSAEVIARARMEDRAFDVLRARAEVEQRTSEAEVSRALFAKAHRMVIKTETIIDELKTGEVS</sequence>
<gene>
    <name evidence="1" type="ORF">ACFSE1_09055</name>
</gene>
<evidence type="ECO:0000313" key="1">
    <source>
        <dbReference type="EMBL" id="MFD1745605.1"/>
    </source>
</evidence>
<dbReference type="RefSeq" id="WP_377399582.1">
    <property type="nucleotide sequence ID" value="NZ_JBHUEQ010000015.1"/>
</dbReference>
<dbReference type="EMBL" id="JBHUEQ010000015">
    <property type="protein sequence ID" value="MFD1745605.1"/>
    <property type="molecule type" value="Genomic_DNA"/>
</dbReference>
<accession>A0ABW4M4Z0</accession>